<proteinExistence type="predicted"/>
<comment type="caution">
    <text evidence="1">The sequence shown here is derived from an EMBL/GenBank/DDBJ whole genome shotgun (WGS) entry which is preliminary data.</text>
</comment>
<gene>
    <name evidence="1" type="ORF">ACFQ0P_04760</name>
</gene>
<dbReference type="Proteomes" id="UP001597055">
    <property type="component" value="Unassembled WGS sequence"/>
</dbReference>
<sequence>MMVIVYAGNEFLTGNDVALALVDYSQALARAGAAESIVIPVRDADGTDQEAVFLVGPASQLVAKPVDGAGDELIDEAAVTELKTRTRRLRPSVAGEYIDEWI</sequence>
<evidence type="ECO:0000313" key="2">
    <source>
        <dbReference type="Proteomes" id="UP001597055"/>
    </source>
</evidence>
<keyword evidence="2" id="KW-1185">Reference proteome</keyword>
<organism evidence="1 2">
    <name type="scientific">Microbacterium insulae</name>
    <dbReference type="NCBI Taxonomy" id="483014"/>
    <lineage>
        <taxon>Bacteria</taxon>
        <taxon>Bacillati</taxon>
        <taxon>Actinomycetota</taxon>
        <taxon>Actinomycetes</taxon>
        <taxon>Micrococcales</taxon>
        <taxon>Microbacteriaceae</taxon>
        <taxon>Microbacterium</taxon>
    </lineage>
</organism>
<reference evidence="2" key="1">
    <citation type="journal article" date="2019" name="Int. J. Syst. Evol. Microbiol.">
        <title>The Global Catalogue of Microorganisms (GCM) 10K type strain sequencing project: providing services to taxonomists for standard genome sequencing and annotation.</title>
        <authorList>
            <consortium name="The Broad Institute Genomics Platform"/>
            <consortium name="The Broad Institute Genome Sequencing Center for Infectious Disease"/>
            <person name="Wu L."/>
            <person name="Ma J."/>
        </authorList>
    </citation>
    <scope>NUCLEOTIDE SEQUENCE [LARGE SCALE GENOMIC DNA]</scope>
    <source>
        <strain evidence="2">CCUG 54523</strain>
    </source>
</reference>
<name>A0ABW3AFY1_9MICO</name>
<protein>
    <submittedName>
        <fullName evidence="1">Uncharacterized protein</fullName>
    </submittedName>
</protein>
<accession>A0ABW3AFY1</accession>
<dbReference type="EMBL" id="JBHTII010000001">
    <property type="protein sequence ID" value="MFD0789699.1"/>
    <property type="molecule type" value="Genomic_DNA"/>
</dbReference>
<dbReference type="RefSeq" id="WP_204980880.1">
    <property type="nucleotide sequence ID" value="NZ_JBHTII010000001.1"/>
</dbReference>
<evidence type="ECO:0000313" key="1">
    <source>
        <dbReference type="EMBL" id="MFD0789699.1"/>
    </source>
</evidence>